<dbReference type="Proteomes" id="UP001500326">
    <property type="component" value="Unassembled WGS sequence"/>
</dbReference>
<evidence type="ECO:0000313" key="3">
    <source>
        <dbReference type="EMBL" id="GAA1974605.1"/>
    </source>
</evidence>
<dbReference type="Pfam" id="PF01243">
    <property type="entry name" value="PNPOx_N"/>
    <property type="match status" value="1"/>
</dbReference>
<keyword evidence="1" id="KW-0560">Oxidoreductase</keyword>
<dbReference type="InterPro" id="IPR012349">
    <property type="entry name" value="Split_barrel_FMN-bd"/>
</dbReference>
<dbReference type="PANTHER" id="PTHR35176:SF6">
    <property type="entry name" value="HEME OXYGENASE HI_0854-RELATED"/>
    <property type="match status" value="1"/>
</dbReference>
<dbReference type="RefSeq" id="WP_344058031.1">
    <property type="nucleotide sequence ID" value="NZ_BAAAOH010000001.1"/>
</dbReference>
<accession>A0ABP5D5U9</accession>
<dbReference type="EMBL" id="BAAAOH010000001">
    <property type="protein sequence ID" value="GAA1974605.1"/>
    <property type="molecule type" value="Genomic_DNA"/>
</dbReference>
<protein>
    <recommendedName>
        <fullName evidence="2">Pyridoxamine 5'-phosphate oxidase N-terminal domain-containing protein</fullName>
    </recommendedName>
</protein>
<feature type="domain" description="Pyridoxamine 5'-phosphate oxidase N-terminal" evidence="2">
    <location>
        <begin position="21"/>
        <end position="146"/>
    </location>
</feature>
<dbReference type="Gene3D" id="2.30.110.10">
    <property type="entry name" value="Electron Transport, Fmn-binding Protein, Chain A"/>
    <property type="match status" value="1"/>
</dbReference>
<evidence type="ECO:0000313" key="4">
    <source>
        <dbReference type="Proteomes" id="UP001500326"/>
    </source>
</evidence>
<dbReference type="PANTHER" id="PTHR35176">
    <property type="entry name" value="HEME OXYGENASE HI_0854-RELATED"/>
    <property type="match status" value="1"/>
</dbReference>
<sequence>MTFVVDPFIFDPADEKHARALARLESEQVAWFGTIGRDGFPHSVPIWFLWRDGRALIMSEPGSVKVRNLRENDRVIFHLESGDDGEQWTILRGTAAISPEPSSEWLDRIEAEYTAKYDEWLQRLGITTESMAGRYTALIEFTPAKAILQ</sequence>
<dbReference type="InterPro" id="IPR052019">
    <property type="entry name" value="F420H2_bilvrd_red/Heme_oxyg"/>
</dbReference>
<gene>
    <name evidence="3" type="ORF">GCM10009777_04030</name>
</gene>
<evidence type="ECO:0000256" key="1">
    <source>
        <dbReference type="ARBA" id="ARBA00023002"/>
    </source>
</evidence>
<dbReference type="InterPro" id="IPR011576">
    <property type="entry name" value="Pyridox_Oxase_N"/>
</dbReference>
<dbReference type="SUPFAM" id="SSF50475">
    <property type="entry name" value="FMN-binding split barrel"/>
    <property type="match status" value="1"/>
</dbReference>
<name>A0ABP5D5U9_9MICO</name>
<evidence type="ECO:0000259" key="2">
    <source>
        <dbReference type="Pfam" id="PF01243"/>
    </source>
</evidence>
<keyword evidence="4" id="KW-1185">Reference proteome</keyword>
<comment type="caution">
    <text evidence="3">The sequence shown here is derived from an EMBL/GenBank/DDBJ whole genome shotgun (WGS) entry which is preliminary data.</text>
</comment>
<proteinExistence type="predicted"/>
<reference evidence="4" key="1">
    <citation type="journal article" date="2019" name="Int. J. Syst. Evol. Microbiol.">
        <title>The Global Catalogue of Microorganisms (GCM) 10K type strain sequencing project: providing services to taxonomists for standard genome sequencing and annotation.</title>
        <authorList>
            <consortium name="The Broad Institute Genomics Platform"/>
            <consortium name="The Broad Institute Genome Sequencing Center for Infectious Disease"/>
            <person name="Wu L."/>
            <person name="Ma J."/>
        </authorList>
    </citation>
    <scope>NUCLEOTIDE SEQUENCE [LARGE SCALE GENOMIC DNA]</scope>
    <source>
        <strain evidence="4">JCM 14902</strain>
    </source>
</reference>
<organism evidence="3 4">
    <name type="scientific">Microbacterium pumilum</name>
    <dbReference type="NCBI Taxonomy" id="344165"/>
    <lineage>
        <taxon>Bacteria</taxon>
        <taxon>Bacillati</taxon>
        <taxon>Actinomycetota</taxon>
        <taxon>Actinomycetes</taxon>
        <taxon>Micrococcales</taxon>
        <taxon>Microbacteriaceae</taxon>
        <taxon>Microbacterium</taxon>
    </lineage>
</organism>